<accession>F5Y6L5</accession>
<gene>
    <name evidence="2" type="ordered locus">TREAZ_1256</name>
</gene>
<sequence length="189" mass="20604">MKKGFIAFLALVLAFSAFGCKSSPEGVSDPSMPPWINEQPPEDMLWGIGVADSAQVQMRMTMADSRARQDIARQIQTLAQGMVTDYAREAGGIDNTAALQFAESVSRQVAQANLQGAVRDVMWNTPDNKTLWVRIKMSKSDAAKTAADQASKAIESEAARYAEFKAMDALKMMDSALDKYSSSPQPVMK</sequence>
<name>F5Y6L5_LEAAZ</name>
<proteinExistence type="predicted"/>
<dbReference type="HOGENOM" id="CLU_1447055_0_0_12"/>
<dbReference type="PROSITE" id="PS51257">
    <property type="entry name" value="PROKAR_LIPOPROTEIN"/>
    <property type="match status" value="1"/>
</dbReference>
<feature type="chain" id="PRO_5003329385" evidence="1">
    <location>
        <begin position="20"/>
        <end position="189"/>
    </location>
</feature>
<evidence type="ECO:0000256" key="1">
    <source>
        <dbReference type="SAM" id="SignalP"/>
    </source>
</evidence>
<dbReference type="Gene3D" id="3.10.129.140">
    <property type="entry name" value="Helicobacter TNF-alpha-Inducing protein"/>
    <property type="match status" value="1"/>
</dbReference>
<protein>
    <submittedName>
        <fullName evidence="2">Putative lipoprotein</fullName>
    </submittedName>
</protein>
<dbReference type="Proteomes" id="UP000009222">
    <property type="component" value="Chromosome"/>
</dbReference>
<keyword evidence="2" id="KW-0449">Lipoprotein</keyword>
<feature type="signal peptide" evidence="1">
    <location>
        <begin position="1"/>
        <end position="19"/>
    </location>
</feature>
<dbReference type="KEGG" id="taz:TREAZ_1256"/>
<dbReference type="RefSeq" id="WP_015710739.1">
    <property type="nucleotide sequence ID" value="NC_015577.1"/>
</dbReference>
<evidence type="ECO:0000313" key="3">
    <source>
        <dbReference type="Proteomes" id="UP000009222"/>
    </source>
</evidence>
<dbReference type="EMBL" id="CP001841">
    <property type="protein sequence ID" value="AEF81991.1"/>
    <property type="molecule type" value="Genomic_DNA"/>
</dbReference>
<dbReference type="InParanoid" id="F5Y6L5"/>
<dbReference type="OrthoDB" id="360517at2"/>
<evidence type="ECO:0000313" key="2">
    <source>
        <dbReference type="EMBL" id="AEF81991.1"/>
    </source>
</evidence>
<reference evidence="2 3" key="2">
    <citation type="journal article" date="2011" name="ISME J.">
        <title>RNA-seq reveals cooperative metabolic interactions between two termite-gut spirochete species in co-culture.</title>
        <authorList>
            <person name="Rosenthal A.Z."/>
            <person name="Matson E.G."/>
            <person name="Eldar A."/>
            <person name="Leadbetter J.R."/>
        </authorList>
    </citation>
    <scope>NUCLEOTIDE SEQUENCE [LARGE SCALE GENOMIC DNA]</scope>
    <source>
        <strain evidence="3">ATCC BAA-888 / DSM 13862 / ZAS-9</strain>
    </source>
</reference>
<dbReference type="AlphaFoldDB" id="F5Y6L5"/>
<keyword evidence="1" id="KW-0732">Signal</keyword>
<reference evidence="3" key="1">
    <citation type="submission" date="2009-12" db="EMBL/GenBank/DDBJ databases">
        <title>Complete sequence of Treponema azotonutricium strain ZAS-9.</title>
        <authorList>
            <person name="Tetu S.G."/>
            <person name="Matson E."/>
            <person name="Ren Q."/>
            <person name="Seshadri R."/>
            <person name="Elbourne L."/>
            <person name="Hassan K.A."/>
            <person name="Durkin A."/>
            <person name="Radune D."/>
            <person name="Mohamoud Y."/>
            <person name="Shay R."/>
            <person name="Jin S."/>
            <person name="Zhang X."/>
            <person name="Lucey K."/>
            <person name="Ballor N.R."/>
            <person name="Ottesen E."/>
            <person name="Rosenthal R."/>
            <person name="Allen A."/>
            <person name="Leadbetter J.R."/>
            <person name="Paulsen I.T."/>
        </authorList>
    </citation>
    <scope>NUCLEOTIDE SEQUENCE [LARGE SCALE GENOMIC DNA]</scope>
    <source>
        <strain evidence="3">ATCC BAA-888 / DSM 13862 / ZAS-9</strain>
    </source>
</reference>
<organism evidence="2 3">
    <name type="scientific">Leadbettera azotonutricia (strain ATCC BAA-888 / DSM 13862 / ZAS-9)</name>
    <name type="common">Treponema azotonutricium</name>
    <dbReference type="NCBI Taxonomy" id="545695"/>
    <lineage>
        <taxon>Bacteria</taxon>
        <taxon>Pseudomonadati</taxon>
        <taxon>Spirochaetota</taxon>
        <taxon>Spirochaetia</taxon>
        <taxon>Spirochaetales</taxon>
        <taxon>Breznakiellaceae</taxon>
        <taxon>Leadbettera</taxon>
    </lineage>
</organism>
<dbReference type="STRING" id="545695.TREAZ_1256"/>
<keyword evidence="3" id="KW-1185">Reference proteome</keyword>